<accession>A0A024HQM4</accession>
<dbReference type="EMBL" id="HG322950">
    <property type="protein sequence ID" value="CDF86922.1"/>
    <property type="molecule type" value="Genomic_DNA"/>
</dbReference>
<dbReference type="OrthoDB" id="5600572at2"/>
<gene>
    <name evidence="1" type="ORF">PKB_5612</name>
</gene>
<dbReference type="Pfam" id="PF18918">
    <property type="entry name" value="DUF5669"/>
    <property type="match status" value="1"/>
</dbReference>
<dbReference type="eggNOG" id="ENOG50330CB">
    <property type="taxonomic scope" value="Bacteria"/>
</dbReference>
<dbReference type="InterPro" id="IPR013468">
    <property type="entry name" value="CHP02647"/>
</dbReference>
<dbReference type="RefSeq" id="WP_043256385.1">
    <property type="nucleotide sequence ID" value="NZ_HG322950.1"/>
</dbReference>
<dbReference type="NCBIfam" id="TIGR02647">
    <property type="entry name" value="DNA"/>
    <property type="match status" value="1"/>
</dbReference>
<evidence type="ECO:0008006" key="3">
    <source>
        <dbReference type="Google" id="ProtNLM"/>
    </source>
</evidence>
<evidence type="ECO:0000313" key="2">
    <source>
        <dbReference type="Proteomes" id="UP000025241"/>
    </source>
</evidence>
<dbReference type="Proteomes" id="UP000025241">
    <property type="component" value="Chromosome I"/>
</dbReference>
<reference evidence="1 2" key="2">
    <citation type="submission" date="2014-05" db="EMBL/GenBank/DDBJ databases">
        <title>Genome sequence of the 3-chlorobenzoate degrading bacterium Pseudomonas knackmussii B13 shows multiple evidence for horizontal gene transfer.</title>
        <authorList>
            <person name="Miyazaki R."/>
            <person name="Bertelli C."/>
            <person name="Falquet L."/>
            <person name="Robinson-Rechavi M."/>
            <person name="Gharib W."/>
            <person name="Roy S."/>
            <person name="Van der Meer J.R."/>
        </authorList>
    </citation>
    <scope>NUCLEOTIDE SEQUENCE [LARGE SCALE GENOMIC DNA]</scope>
    <source>
        <strain evidence="1 2">B13</strain>
    </source>
</reference>
<reference evidence="1 2" key="1">
    <citation type="submission" date="2013-03" db="EMBL/GenBank/DDBJ databases">
        <authorList>
            <person name="Linke B."/>
        </authorList>
    </citation>
    <scope>NUCLEOTIDE SEQUENCE [LARGE SCALE GENOMIC DNA]</scope>
    <source>
        <strain evidence="1 2">B13</strain>
    </source>
</reference>
<name>A0A024HQM4_PSEKB</name>
<proteinExistence type="predicted"/>
<dbReference type="AlphaFoldDB" id="A0A024HQM4"/>
<dbReference type="PATRIC" id="fig|1301098.3.peg.5594"/>
<dbReference type="HOGENOM" id="CLU_176279_0_0_6"/>
<evidence type="ECO:0000313" key="1">
    <source>
        <dbReference type="EMBL" id="CDF86922.1"/>
    </source>
</evidence>
<organism evidence="1 2">
    <name type="scientific">Pseudomonas knackmussii (strain DSM 6978 / CCUG 54928 / LMG 23759 / B13)</name>
    <dbReference type="NCBI Taxonomy" id="1301098"/>
    <lineage>
        <taxon>Bacteria</taxon>
        <taxon>Pseudomonadati</taxon>
        <taxon>Pseudomonadota</taxon>
        <taxon>Gammaproteobacteria</taxon>
        <taxon>Pseudomonadales</taxon>
        <taxon>Pseudomonadaceae</taxon>
        <taxon>Pseudomonas</taxon>
    </lineage>
</organism>
<keyword evidence="2" id="KW-1185">Reference proteome</keyword>
<dbReference type="KEGG" id="pkc:PKB_5612"/>
<dbReference type="STRING" id="1301098.PKB_5612"/>
<sequence>MAFTHELVAELELLCLYDLENTQAGLKIHHDAEPAAIDAARRLHAKGLLDQADGGYLTSLGLDAAEHAQVLLGILRS</sequence>
<protein>
    <recommendedName>
        <fullName evidence="3">TIGR02647 family protein</fullName>
    </recommendedName>
</protein>